<dbReference type="AlphaFoldDB" id="A0A4R9B117"/>
<organism evidence="2 3">
    <name type="scientific">Cryobacterium gelidum</name>
    <dbReference type="NCBI Taxonomy" id="1259164"/>
    <lineage>
        <taxon>Bacteria</taxon>
        <taxon>Bacillati</taxon>
        <taxon>Actinomycetota</taxon>
        <taxon>Actinomycetes</taxon>
        <taxon>Micrococcales</taxon>
        <taxon>Microbacteriaceae</taxon>
        <taxon>Cryobacterium</taxon>
    </lineage>
</organism>
<dbReference type="CDD" id="cd07817">
    <property type="entry name" value="SRPBCC_8"/>
    <property type="match status" value="1"/>
</dbReference>
<dbReference type="EMBL" id="SOHL01000005">
    <property type="protein sequence ID" value="TFD73131.1"/>
    <property type="molecule type" value="Genomic_DNA"/>
</dbReference>
<comment type="caution">
    <text evidence="2">The sequence shown here is derived from an EMBL/GenBank/DDBJ whole genome shotgun (WGS) entry which is preliminary data.</text>
</comment>
<dbReference type="PANTHER" id="PTHR33824">
    <property type="entry name" value="POLYKETIDE CYCLASE/DEHYDRASE AND LIPID TRANSPORT SUPERFAMILY PROTEIN"/>
    <property type="match status" value="1"/>
</dbReference>
<sequence length="151" mass="16643">MPNAIETVDVNVPVSVAYNQWTKFEEFSTFLSAVESITQVTDTLTEWKVKVGGVERTFEARITEQHPDERVAWNSTGGQVDHAGVVTFHKLAENVTRVTVQLDWEAKGLLEKAGAALGVDNHAIKKELANFKEFIEAKGADDGGWRGDVQA</sequence>
<dbReference type="RefSeq" id="WP_134458224.1">
    <property type="nucleotide sequence ID" value="NZ_SOHL01000005.1"/>
</dbReference>
<feature type="domain" description="Coenzyme Q-binding protein COQ10 START" evidence="1">
    <location>
        <begin position="10"/>
        <end position="118"/>
    </location>
</feature>
<dbReference type="PANTHER" id="PTHR33824:SF7">
    <property type="entry name" value="POLYKETIDE CYCLASE_DEHYDRASE AND LIPID TRANSPORT SUPERFAMILY PROTEIN"/>
    <property type="match status" value="1"/>
</dbReference>
<dbReference type="InterPro" id="IPR005031">
    <property type="entry name" value="COQ10_START"/>
</dbReference>
<dbReference type="Gene3D" id="3.30.530.20">
    <property type="match status" value="1"/>
</dbReference>
<dbReference type="SUPFAM" id="SSF55961">
    <property type="entry name" value="Bet v1-like"/>
    <property type="match status" value="1"/>
</dbReference>
<reference evidence="2 3" key="1">
    <citation type="submission" date="2019-03" db="EMBL/GenBank/DDBJ databases">
        <title>Genomics of glacier-inhabiting Cryobacterium strains.</title>
        <authorList>
            <person name="Liu Q."/>
            <person name="Xin Y.-H."/>
        </authorList>
    </citation>
    <scope>NUCLEOTIDE SEQUENCE [LARGE SCALE GENOMIC DNA]</scope>
    <source>
        <strain evidence="2 3">Hz16</strain>
    </source>
</reference>
<accession>A0A4R9B117</accession>
<keyword evidence="3" id="KW-1185">Reference proteome</keyword>
<gene>
    <name evidence="2" type="ORF">E3T50_03425</name>
</gene>
<name>A0A4R9B117_9MICO</name>
<dbReference type="InterPro" id="IPR047137">
    <property type="entry name" value="ORF3"/>
</dbReference>
<dbReference type="Pfam" id="PF03364">
    <property type="entry name" value="Polyketide_cyc"/>
    <property type="match status" value="1"/>
</dbReference>
<dbReference type="Proteomes" id="UP000297983">
    <property type="component" value="Unassembled WGS sequence"/>
</dbReference>
<evidence type="ECO:0000313" key="2">
    <source>
        <dbReference type="EMBL" id="TFD73131.1"/>
    </source>
</evidence>
<evidence type="ECO:0000259" key="1">
    <source>
        <dbReference type="Pfam" id="PF03364"/>
    </source>
</evidence>
<evidence type="ECO:0000313" key="3">
    <source>
        <dbReference type="Proteomes" id="UP000297983"/>
    </source>
</evidence>
<protein>
    <submittedName>
        <fullName evidence="2">SRPBCC family protein</fullName>
    </submittedName>
</protein>
<proteinExistence type="predicted"/>
<dbReference type="InterPro" id="IPR023393">
    <property type="entry name" value="START-like_dom_sf"/>
</dbReference>